<organism evidence="2 3">
    <name type="scientific">Caballeronia hypogeia</name>
    <dbReference type="NCBI Taxonomy" id="1777140"/>
    <lineage>
        <taxon>Bacteria</taxon>
        <taxon>Pseudomonadati</taxon>
        <taxon>Pseudomonadota</taxon>
        <taxon>Betaproteobacteria</taxon>
        <taxon>Burkholderiales</taxon>
        <taxon>Burkholderiaceae</taxon>
        <taxon>Caballeronia</taxon>
    </lineage>
</organism>
<proteinExistence type="predicted"/>
<dbReference type="AlphaFoldDB" id="A0A158CN42"/>
<keyword evidence="3" id="KW-1185">Reference proteome</keyword>
<sequence>MKALATSGMVKTRSTLGGKSGDYGIDMEQSLKD</sequence>
<gene>
    <name evidence="2" type="ORF">AWB79_05669</name>
</gene>
<reference evidence="2" key="1">
    <citation type="submission" date="2016-01" db="EMBL/GenBank/DDBJ databases">
        <authorList>
            <person name="Peeters C."/>
        </authorList>
    </citation>
    <scope>NUCLEOTIDE SEQUENCE</scope>
    <source>
        <strain evidence="2">LMG 29322</strain>
    </source>
</reference>
<feature type="region of interest" description="Disordered" evidence="1">
    <location>
        <begin position="1"/>
        <end position="33"/>
    </location>
</feature>
<comment type="caution">
    <text evidence="2">The sequence shown here is derived from an EMBL/GenBank/DDBJ whole genome shotgun (WGS) entry which is preliminary data.</text>
</comment>
<name>A0A158CN42_9BURK</name>
<evidence type="ECO:0000313" key="2">
    <source>
        <dbReference type="EMBL" id="SAK83711.1"/>
    </source>
</evidence>
<protein>
    <submittedName>
        <fullName evidence="2">Uncharacterized protein</fullName>
    </submittedName>
</protein>
<evidence type="ECO:0000313" key="3">
    <source>
        <dbReference type="Proteomes" id="UP000054851"/>
    </source>
</evidence>
<accession>A0A158CN42</accession>
<dbReference type="STRING" id="1777140.AWB79_05669"/>
<evidence type="ECO:0000256" key="1">
    <source>
        <dbReference type="SAM" id="MobiDB-lite"/>
    </source>
</evidence>
<dbReference type="EMBL" id="FCOA02000025">
    <property type="protein sequence ID" value="SAK83711.1"/>
    <property type="molecule type" value="Genomic_DNA"/>
</dbReference>
<dbReference type="Proteomes" id="UP000054851">
    <property type="component" value="Unassembled WGS sequence"/>
</dbReference>